<keyword evidence="3" id="KW-1185">Reference proteome</keyword>
<proteinExistence type="predicted"/>
<dbReference type="EMBL" id="BPWL01000002">
    <property type="protein sequence ID" value="GJJ07886.1"/>
    <property type="molecule type" value="Genomic_DNA"/>
</dbReference>
<dbReference type="InterPro" id="IPR048273">
    <property type="entry name" value="Luciferase"/>
</dbReference>
<dbReference type="Proteomes" id="UP001050691">
    <property type="component" value="Unassembled WGS sequence"/>
</dbReference>
<organism evidence="2 3">
    <name type="scientific">Clathrus columnatus</name>
    <dbReference type="NCBI Taxonomy" id="1419009"/>
    <lineage>
        <taxon>Eukaryota</taxon>
        <taxon>Fungi</taxon>
        <taxon>Dikarya</taxon>
        <taxon>Basidiomycota</taxon>
        <taxon>Agaricomycotina</taxon>
        <taxon>Agaricomycetes</taxon>
        <taxon>Phallomycetidae</taxon>
        <taxon>Phallales</taxon>
        <taxon>Clathraceae</taxon>
        <taxon>Clathrus</taxon>
    </lineage>
</organism>
<reference evidence="2" key="1">
    <citation type="submission" date="2021-10" db="EMBL/GenBank/DDBJ databases">
        <title>De novo Genome Assembly of Clathrus columnatus (Basidiomycota, Fungi) Using Illumina and Nanopore Sequence Data.</title>
        <authorList>
            <person name="Ogiso-Tanaka E."/>
            <person name="Itagaki H."/>
            <person name="Hosoya T."/>
            <person name="Hosaka K."/>
        </authorList>
    </citation>
    <scope>NUCLEOTIDE SEQUENCE</scope>
    <source>
        <strain evidence="2">MO-923</strain>
    </source>
</reference>
<dbReference type="Pfam" id="PF17648">
    <property type="entry name" value="Luciferase"/>
    <property type="match status" value="1"/>
</dbReference>
<evidence type="ECO:0000259" key="1">
    <source>
        <dbReference type="Pfam" id="PF17648"/>
    </source>
</evidence>
<protein>
    <recommendedName>
        <fullName evidence="1">Luciferase domain-containing protein</fullName>
    </recommendedName>
</protein>
<comment type="caution">
    <text evidence="2">The sequence shown here is derived from an EMBL/GenBank/DDBJ whole genome shotgun (WGS) entry which is preliminary data.</text>
</comment>
<gene>
    <name evidence="2" type="ORF">Clacol_002092</name>
</gene>
<dbReference type="PANTHER" id="PTHR38695">
    <property type="entry name" value="AMINO ACID PERMEASE_ SLC12A DOMAIN-CONTAINING PROTEIN"/>
    <property type="match status" value="1"/>
</dbReference>
<dbReference type="AlphaFoldDB" id="A0AAV5A4C3"/>
<sequence>MASLAIPQSLVQRFTDSIFKISRERPILFILSLAGVFSSVSWMVYDYRSFKSIGKGGVPYNVFGWLAVTLLRPISRSQKSLTNTSDLDRLVKQIANEEGEKAVFKRLTLSQRRGERPTVRGIIPQRQVDKFGSPELTGNLNKFVSYLSSTYPTILRIAPSAWEGHNDALFLVREHPASLKSDLLSERVLAKAYSRLEILHVHPSDGSLHASLSPADASEVIRQGWGTFHTLSGRYKDLPVTYVMLYAPRDNEEVQVVKKIIAAAVEYASGLDVTE</sequence>
<dbReference type="PANTHER" id="PTHR38695:SF1">
    <property type="entry name" value="AMINO ACID PERMEASE_ SLC12A DOMAIN-CONTAINING PROTEIN"/>
    <property type="match status" value="1"/>
</dbReference>
<dbReference type="InterPro" id="IPR040841">
    <property type="entry name" value="Luciferase_dom"/>
</dbReference>
<evidence type="ECO:0000313" key="2">
    <source>
        <dbReference type="EMBL" id="GJJ07886.1"/>
    </source>
</evidence>
<feature type="domain" description="Luciferase" evidence="1">
    <location>
        <begin position="196"/>
        <end position="264"/>
    </location>
</feature>
<name>A0AAV5A4C3_9AGAM</name>
<accession>A0AAV5A4C3</accession>
<evidence type="ECO:0000313" key="3">
    <source>
        <dbReference type="Proteomes" id="UP001050691"/>
    </source>
</evidence>